<organism evidence="7 8">
    <name type="scientific">Actinokineospora alba</name>
    <dbReference type="NCBI Taxonomy" id="504798"/>
    <lineage>
        <taxon>Bacteria</taxon>
        <taxon>Bacillati</taxon>
        <taxon>Actinomycetota</taxon>
        <taxon>Actinomycetes</taxon>
        <taxon>Pseudonocardiales</taxon>
        <taxon>Pseudonocardiaceae</taxon>
        <taxon>Actinokineospora</taxon>
    </lineage>
</organism>
<dbReference type="STRING" id="504798.SAMN05421871_103804"/>
<evidence type="ECO:0000256" key="4">
    <source>
        <dbReference type="ARBA" id="ARBA00023163"/>
    </source>
</evidence>
<dbReference type="InterPro" id="IPR039538">
    <property type="entry name" value="BetI_C"/>
</dbReference>
<protein>
    <submittedName>
        <fullName evidence="7">DNA-binding transcriptional regulator YbjK</fullName>
    </submittedName>
</protein>
<evidence type="ECO:0000313" key="7">
    <source>
        <dbReference type="EMBL" id="SDN84794.1"/>
    </source>
</evidence>
<dbReference type="Pfam" id="PF00440">
    <property type="entry name" value="TetR_N"/>
    <property type="match status" value="1"/>
</dbReference>
<dbReference type="PANTHER" id="PTHR30055:SF234">
    <property type="entry name" value="HTH-TYPE TRANSCRIPTIONAL REGULATOR BETI"/>
    <property type="match status" value="1"/>
</dbReference>
<dbReference type="EMBL" id="FNJB01000001">
    <property type="protein sequence ID" value="SDN84794.1"/>
    <property type="molecule type" value="Genomic_DNA"/>
</dbReference>
<dbReference type="InterPro" id="IPR009057">
    <property type="entry name" value="Homeodomain-like_sf"/>
</dbReference>
<evidence type="ECO:0000259" key="6">
    <source>
        <dbReference type="PROSITE" id="PS50977"/>
    </source>
</evidence>
<feature type="domain" description="HTH tetR-type" evidence="6">
    <location>
        <begin position="7"/>
        <end position="67"/>
    </location>
</feature>
<keyword evidence="4" id="KW-0804">Transcription</keyword>
<dbReference type="PROSITE" id="PS50977">
    <property type="entry name" value="HTH_TETR_2"/>
    <property type="match status" value="1"/>
</dbReference>
<evidence type="ECO:0000256" key="1">
    <source>
        <dbReference type="ARBA" id="ARBA00022491"/>
    </source>
</evidence>
<dbReference type="Pfam" id="PF13977">
    <property type="entry name" value="TetR_C_6"/>
    <property type="match status" value="1"/>
</dbReference>
<reference evidence="8" key="1">
    <citation type="submission" date="2016-10" db="EMBL/GenBank/DDBJ databases">
        <authorList>
            <person name="Varghese N."/>
            <person name="Submissions S."/>
        </authorList>
    </citation>
    <scope>NUCLEOTIDE SEQUENCE [LARGE SCALE GENOMIC DNA]</scope>
    <source>
        <strain evidence="8">IBRC-M 10655</strain>
    </source>
</reference>
<dbReference type="GO" id="GO:0000976">
    <property type="term" value="F:transcription cis-regulatory region binding"/>
    <property type="evidence" value="ECO:0007669"/>
    <property type="project" value="TreeGrafter"/>
</dbReference>
<feature type="DNA-binding region" description="H-T-H motif" evidence="5">
    <location>
        <begin position="30"/>
        <end position="49"/>
    </location>
</feature>
<dbReference type="InterPro" id="IPR050109">
    <property type="entry name" value="HTH-type_TetR-like_transc_reg"/>
</dbReference>
<dbReference type="InterPro" id="IPR036271">
    <property type="entry name" value="Tet_transcr_reg_TetR-rel_C_sf"/>
</dbReference>
<dbReference type="PANTHER" id="PTHR30055">
    <property type="entry name" value="HTH-TYPE TRANSCRIPTIONAL REGULATOR RUTR"/>
    <property type="match status" value="1"/>
</dbReference>
<dbReference type="Proteomes" id="UP000199651">
    <property type="component" value="Unassembled WGS sequence"/>
</dbReference>
<dbReference type="InterPro" id="IPR001647">
    <property type="entry name" value="HTH_TetR"/>
</dbReference>
<dbReference type="RefSeq" id="WP_091368150.1">
    <property type="nucleotide sequence ID" value="NZ_FNDV01000003.1"/>
</dbReference>
<accession>A0A1H0EQV8</accession>
<keyword evidence="2" id="KW-0805">Transcription regulation</keyword>
<dbReference type="GO" id="GO:0003700">
    <property type="term" value="F:DNA-binding transcription factor activity"/>
    <property type="evidence" value="ECO:0007669"/>
    <property type="project" value="TreeGrafter"/>
</dbReference>
<dbReference type="Gene3D" id="1.10.357.10">
    <property type="entry name" value="Tetracycline Repressor, domain 2"/>
    <property type="match status" value="1"/>
</dbReference>
<dbReference type="OrthoDB" id="5242433at2"/>
<dbReference type="SUPFAM" id="SSF48498">
    <property type="entry name" value="Tetracyclin repressor-like, C-terminal domain"/>
    <property type="match status" value="1"/>
</dbReference>
<gene>
    <name evidence="7" type="ORF">SAMN05192558_10165</name>
</gene>
<evidence type="ECO:0000256" key="3">
    <source>
        <dbReference type="ARBA" id="ARBA00023125"/>
    </source>
</evidence>
<evidence type="ECO:0000256" key="2">
    <source>
        <dbReference type="ARBA" id="ARBA00023015"/>
    </source>
</evidence>
<keyword evidence="1" id="KW-0678">Repressor</keyword>
<evidence type="ECO:0000313" key="8">
    <source>
        <dbReference type="Proteomes" id="UP000199651"/>
    </source>
</evidence>
<keyword evidence="3 5" id="KW-0238">DNA-binding</keyword>
<evidence type="ECO:0000256" key="5">
    <source>
        <dbReference type="PROSITE-ProRule" id="PRU00335"/>
    </source>
</evidence>
<dbReference type="AlphaFoldDB" id="A0A1H0EQV8"/>
<name>A0A1H0EQV8_9PSEU</name>
<dbReference type="SUPFAM" id="SSF46689">
    <property type="entry name" value="Homeodomain-like"/>
    <property type="match status" value="1"/>
</dbReference>
<keyword evidence="8" id="KW-1185">Reference proteome</keyword>
<sequence>MTRMSADERRTALVEAAIRVMARDGVAKATTRAIVAEADMRLGFFHYCFDSKEALLLQVLDAINQRNARVATEHVEAGKNLRDTVKASVDAYWAHVESNPGEHQVTYELTQYVLREPALATVARKQYENYALVATSVLETIAAATKMEWTVPLPILARFLHNTLDGITLNWIVDRDTEKARAVLDQVTDYLVASARRPRAPRKTA</sequence>
<proteinExistence type="predicted"/>